<evidence type="ECO:0000313" key="3">
    <source>
        <dbReference type="Proteomes" id="UP000181901"/>
    </source>
</evidence>
<dbReference type="PANTHER" id="PTHR43685">
    <property type="entry name" value="GLYCOSYLTRANSFERASE"/>
    <property type="match status" value="1"/>
</dbReference>
<dbReference type="GO" id="GO:0050501">
    <property type="term" value="F:hyaluronan synthase activity"/>
    <property type="evidence" value="ECO:0007669"/>
    <property type="project" value="UniProtKB-EC"/>
</dbReference>
<dbReference type="AlphaFoldDB" id="A0A1J5MRB9"/>
<dbReference type="PANTHER" id="PTHR43685:SF11">
    <property type="entry name" value="GLYCOSYLTRANSFERASE TAGX-RELATED"/>
    <property type="match status" value="1"/>
</dbReference>
<comment type="caution">
    <text evidence="2">The sequence shown here is derived from an EMBL/GenBank/DDBJ whole genome shotgun (WGS) entry which is preliminary data.</text>
</comment>
<dbReference type="InterPro" id="IPR029044">
    <property type="entry name" value="Nucleotide-diphossugar_trans"/>
</dbReference>
<accession>A0A1J5MRB9</accession>
<keyword evidence="2" id="KW-0808">Transferase</keyword>
<gene>
    <name evidence="2" type="primary">hyaD</name>
    <name evidence="2" type="ORF">BerOc1_01066</name>
</gene>
<keyword evidence="3" id="KW-1185">Reference proteome</keyword>
<sequence length="327" mass="36745">MAVAANEEVMVSVVIPTYNRAGLIGKALESVLRQSYGKYEIIVVDDGSVDDTKAVVTGNYPQARYIYKDNGGAASARNIGISEARGELVAFLDADDAWYESKLEKQVEVMAADTGIPLCFTDWREVKDGRVWHESGVHWGRGFRPDGDYVYHNMVNGFKMLPSCTMVRKDLLVKHGLFNEELPICEDWDLFLKISTEGDVAYIDTPLLDRHLEDDRLTAKRAIWMRASVTIIEDHLRLISSGRLVVGDSRAAWETLTQRLLQDGHTLAYILYTSGKGAEARNLLVRCMRIAKGTTKDAVILLLKTFIPYKIGHGMKYILLGKWLKND</sequence>
<dbReference type="RefSeq" id="WP_071544688.1">
    <property type="nucleotide sequence ID" value="NZ_LKAQ01000004.1"/>
</dbReference>
<dbReference type="CDD" id="cd00761">
    <property type="entry name" value="Glyco_tranf_GTA_type"/>
    <property type="match status" value="1"/>
</dbReference>
<proteinExistence type="predicted"/>
<dbReference type="Proteomes" id="UP000181901">
    <property type="component" value="Unassembled WGS sequence"/>
</dbReference>
<dbReference type="OrthoDB" id="5291101at2"/>
<dbReference type="SUPFAM" id="SSF53448">
    <property type="entry name" value="Nucleotide-diphospho-sugar transferases"/>
    <property type="match status" value="1"/>
</dbReference>
<reference evidence="2 3" key="1">
    <citation type="submission" date="2015-09" db="EMBL/GenBank/DDBJ databases">
        <title>Genome of Desulfovibrio dechloracetivorans BerOc1, a mercury methylating strain isolated from highly hydrocarbons and metals contaminated coastal sediments.</title>
        <authorList>
            <person name="Goni Urriza M."/>
            <person name="Gassie C."/>
            <person name="Bouchez O."/>
            <person name="Klopp C."/>
            <person name="Ranchou-Peyruse A."/>
            <person name="Remy G."/>
        </authorList>
    </citation>
    <scope>NUCLEOTIDE SEQUENCE [LARGE SCALE GENOMIC DNA]</scope>
    <source>
        <strain evidence="2 3">BerOc1</strain>
    </source>
</reference>
<name>A0A1J5MRB9_9BACT</name>
<dbReference type="Gene3D" id="3.90.550.10">
    <property type="entry name" value="Spore Coat Polysaccharide Biosynthesis Protein SpsA, Chain A"/>
    <property type="match status" value="1"/>
</dbReference>
<dbReference type="EMBL" id="LKAQ01000004">
    <property type="protein sequence ID" value="OIQ49142.1"/>
    <property type="molecule type" value="Genomic_DNA"/>
</dbReference>
<dbReference type="InterPro" id="IPR050834">
    <property type="entry name" value="Glycosyltransf_2"/>
</dbReference>
<evidence type="ECO:0000259" key="1">
    <source>
        <dbReference type="Pfam" id="PF00535"/>
    </source>
</evidence>
<organism evidence="2 3">
    <name type="scientific">Pseudodesulfovibrio hydrargyri</name>
    <dbReference type="NCBI Taxonomy" id="2125990"/>
    <lineage>
        <taxon>Bacteria</taxon>
        <taxon>Pseudomonadati</taxon>
        <taxon>Thermodesulfobacteriota</taxon>
        <taxon>Desulfovibrionia</taxon>
        <taxon>Desulfovibrionales</taxon>
        <taxon>Desulfovibrionaceae</taxon>
    </lineage>
</organism>
<protein>
    <submittedName>
        <fullName evidence="2">Hyaluronan synthase</fullName>
        <ecNumber evidence="2">2.4.1.212</ecNumber>
    </submittedName>
</protein>
<evidence type="ECO:0000313" key="2">
    <source>
        <dbReference type="EMBL" id="OIQ49142.1"/>
    </source>
</evidence>
<dbReference type="EC" id="2.4.1.212" evidence="2"/>
<keyword evidence="2" id="KW-0328">Glycosyltransferase</keyword>
<dbReference type="Pfam" id="PF00535">
    <property type="entry name" value="Glycos_transf_2"/>
    <property type="match status" value="1"/>
</dbReference>
<dbReference type="InterPro" id="IPR001173">
    <property type="entry name" value="Glyco_trans_2-like"/>
</dbReference>
<feature type="domain" description="Glycosyltransferase 2-like" evidence="1">
    <location>
        <begin position="12"/>
        <end position="171"/>
    </location>
</feature>